<dbReference type="InterPro" id="IPR027417">
    <property type="entry name" value="P-loop_NTPase"/>
</dbReference>
<dbReference type="Proteomes" id="UP000252167">
    <property type="component" value="Unassembled WGS sequence"/>
</dbReference>
<keyword evidence="1" id="KW-0813">Transport</keyword>
<dbReference type="InterPro" id="IPR017871">
    <property type="entry name" value="ABC_transporter-like_CS"/>
</dbReference>
<evidence type="ECO:0000256" key="1">
    <source>
        <dbReference type="ARBA" id="ARBA00022448"/>
    </source>
</evidence>
<dbReference type="SUPFAM" id="SSF52540">
    <property type="entry name" value="P-loop containing nucleoside triphosphate hydrolases"/>
    <property type="match status" value="1"/>
</dbReference>
<keyword evidence="3 5" id="KW-0067">ATP-binding</keyword>
<gene>
    <name evidence="5" type="ORF">C1H84_13440</name>
</gene>
<dbReference type="PROSITE" id="PS00211">
    <property type="entry name" value="ABC_TRANSPORTER_1"/>
    <property type="match status" value="1"/>
</dbReference>
<dbReference type="EMBL" id="POAF01000006">
    <property type="protein sequence ID" value="RBM00124.1"/>
    <property type="molecule type" value="Genomic_DNA"/>
</dbReference>
<dbReference type="AlphaFoldDB" id="A0A365YDN8"/>
<evidence type="ECO:0000256" key="3">
    <source>
        <dbReference type="ARBA" id="ARBA00022840"/>
    </source>
</evidence>
<dbReference type="GO" id="GO:0005524">
    <property type="term" value="F:ATP binding"/>
    <property type="evidence" value="ECO:0007669"/>
    <property type="project" value="UniProtKB-KW"/>
</dbReference>
<dbReference type="SMART" id="SM00382">
    <property type="entry name" value="AAA"/>
    <property type="match status" value="1"/>
</dbReference>
<evidence type="ECO:0000313" key="6">
    <source>
        <dbReference type="Proteomes" id="UP000252167"/>
    </source>
</evidence>
<dbReference type="PROSITE" id="PS50893">
    <property type="entry name" value="ABC_TRANSPORTER_2"/>
    <property type="match status" value="1"/>
</dbReference>
<keyword evidence="2" id="KW-0547">Nucleotide-binding</keyword>
<dbReference type="InterPro" id="IPR003593">
    <property type="entry name" value="AAA+_ATPase"/>
</dbReference>
<sequence length="231" mass="25414">MATESETRTHLEARGLVIGYPERTICGPLNLKIGTGDGLGIIGSNGSGKSTLLATLLGRTPAQSGETAFRGLPLDEDSLDFRRNVAVQVSDGAFFEELSVAEHLEMVARGHSVPGWEKKVQNELEFFELTTVAGHLPGDLSSGQRRKLLLAATLIRPAELLILDEPEQRLDLRIRQQFYERLAGLRREAVSILAVTHDPAMLRLCLDQALLLDGDTGEYLESERGAQWLER</sequence>
<dbReference type="Pfam" id="PF00005">
    <property type="entry name" value="ABC_tran"/>
    <property type="match status" value="1"/>
</dbReference>
<dbReference type="InterPro" id="IPR051782">
    <property type="entry name" value="ABC_Transporter_VariousFunc"/>
</dbReference>
<evidence type="ECO:0000256" key="2">
    <source>
        <dbReference type="ARBA" id="ARBA00022741"/>
    </source>
</evidence>
<feature type="domain" description="ABC transporter" evidence="4">
    <location>
        <begin position="11"/>
        <end position="229"/>
    </location>
</feature>
<proteinExistence type="predicted"/>
<dbReference type="PANTHER" id="PTHR42939:SF1">
    <property type="entry name" value="ABC TRANSPORTER ATP-BINDING PROTEIN ALBC-RELATED"/>
    <property type="match status" value="1"/>
</dbReference>
<protein>
    <submittedName>
        <fullName evidence="5">ABC transporter ATP-binding protein</fullName>
    </submittedName>
</protein>
<keyword evidence="6" id="KW-1185">Reference proteome</keyword>
<evidence type="ECO:0000313" key="5">
    <source>
        <dbReference type="EMBL" id="RBM00124.1"/>
    </source>
</evidence>
<dbReference type="InterPro" id="IPR003439">
    <property type="entry name" value="ABC_transporter-like_ATP-bd"/>
</dbReference>
<dbReference type="PANTHER" id="PTHR42939">
    <property type="entry name" value="ABC TRANSPORTER ATP-BINDING PROTEIN ALBC-RELATED"/>
    <property type="match status" value="1"/>
</dbReference>
<reference evidence="5 6" key="1">
    <citation type="submission" date="2018-01" db="EMBL/GenBank/DDBJ databases">
        <title>Glutamicibacter soli strain NHPC-3 Whole genome sequence and assembly.</title>
        <authorList>
            <person name="Choudhury P."/>
            <person name="Gupta D."/>
            <person name="Sengupta K."/>
            <person name="Jawed A."/>
            <person name="Sultana N."/>
            <person name="Saha P."/>
        </authorList>
    </citation>
    <scope>NUCLEOTIDE SEQUENCE [LARGE SCALE GENOMIC DNA]</scope>
    <source>
        <strain evidence="5 6">NHPC-3</strain>
    </source>
</reference>
<dbReference type="GO" id="GO:0016887">
    <property type="term" value="F:ATP hydrolysis activity"/>
    <property type="evidence" value="ECO:0007669"/>
    <property type="project" value="InterPro"/>
</dbReference>
<comment type="caution">
    <text evidence="5">The sequence shown here is derived from an EMBL/GenBank/DDBJ whole genome shotgun (WGS) entry which is preliminary data.</text>
</comment>
<organism evidence="5 6">
    <name type="scientific">Glutamicibacter soli</name>
    <dbReference type="NCBI Taxonomy" id="453836"/>
    <lineage>
        <taxon>Bacteria</taxon>
        <taxon>Bacillati</taxon>
        <taxon>Actinomycetota</taxon>
        <taxon>Actinomycetes</taxon>
        <taxon>Micrococcales</taxon>
        <taxon>Micrococcaceae</taxon>
        <taxon>Glutamicibacter</taxon>
    </lineage>
</organism>
<name>A0A365YDN8_9MICC</name>
<accession>A0A365YDN8</accession>
<evidence type="ECO:0000259" key="4">
    <source>
        <dbReference type="PROSITE" id="PS50893"/>
    </source>
</evidence>
<dbReference type="RefSeq" id="WP_113607646.1">
    <property type="nucleotide sequence ID" value="NZ_POAF01000006.1"/>
</dbReference>
<dbReference type="Gene3D" id="3.40.50.300">
    <property type="entry name" value="P-loop containing nucleotide triphosphate hydrolases"/>
    <property type="match status" value="1"/>
</dbReference>